<accession>A0ABT2WZE4</accession>
<dbReference type="Proteomes" id="UP001209535">
    <property type="component" value="Unassembled WGS sequence"/>
</dbReference>
<dbReference type="EMBL" id="JAOVQO010000002">
    <property type="protein sequence ID" value="MCU9847049.1"/>
    <property type="molecule type" value="Genomic_DNA"/>
</dbReference>
<protein>
    <submittedName>
        <fullName evidence="1">DnaA/Hda family protein</fullName>
    </submittedName>
</protein>
<keyword evidence="2" id="KW-1185">Reference proteome</keyword>
<dbReference type="Gene3D" id="3.40.50.300">
    <property type="entry name" value="P-loop containing nucleotide triphosphate hydrolases"/>
    <property type="match status" value="1"/>
</dbReference>
<organism evidence="1 2">
    <name type="scientific">Albidovulum salinarum</name>
    <dbReference type="NCBI Taxonomy" id="2984153"/>
    <lineage>
        <taxon>Bacteria</taxon>
        <taxon>Pseudomonadati</taxon>
        <taxon>Pseudomonadota</taxon>
        <taxon>Alphaproteobacteria</taxon>
        <taxon>Rhodobacterales</taxon>
        <taxon>Paracoccaceae</taxon>
        <taxon>Albidovulum</taxon>
    </lineage>
</organism>
<comment type="caution">
    <text evidence="1">The sequence shown here is derived from an EMBL/GenBank/DDBJ whole genome shotgun (WGS) entry which is preliminary data.</text>
</comment>
<dbReference type="PANTHER" id="PTHR30050">
    <property type="entry name" value="CHROMOSOMAL REPLICATION INITIATOR PROTEIN DNAA"/>
    <property type="match status" value="1"/>
</dbReference>
<reference evidence="1 2" key="1">
    <citation type="submission" date="2022-10" db="EMBL/GenBank/DDBJ databases">
        <title>Defluviimonas sp. nov., isolated from ocean surface sediments.</title>
        <authorList>
            <person name="He W."/>
            <person name="Wang L."/>
            <person name="Zhang D.-F."/>
        </authorList>
    </citation>
    <scope>NUCLEOTIDE SEQUENCE [LARGE SCALE GENOMIC DNA]</scope>
    <source>
        <strain evidence="1 2">WL0024</strain>
    </source>
</reference>
<dbReference type="InterPro" id="IPR027417">
    <property type="entry name" value="P-loop_NTPase"/>
</dbReference>
<dbReference type="Gene3D" id="1.10.8.60">
    <property type="match status" value="1"/>
</dbReference>
<evidence type="ECO:0000313" key="1">
    <source>
        <dbReference type="EMBL" id="MCU9847049.1"/>
    </source>
</evidence>
<sequence length="225" mass="23710">MARQLTFDLPVRPALGREDFFVSPANALALAALDGAADWPQGKMLLIGPEGAGKSHLAQVWAGAESARVVAATELAALPLPDPAPLVVEDADRIAGDRAAEVALFHLHNHMLSGRARLLITARAAPRSWGLTLPDLASRMEATASAQLLPPDDALLAAVLVKLFADRQIAVAPALIPWLVQRMDRSFAAARRLVAELDARSLARGGPVTRALAAEILDSAILDAP</sequence>
<name>A0ABT2WZE4_9RHOB</name>
<gene>
    <name evidence="1" type="ORF">OEZ60_03440</name>
</gene>
<proteinExistence type="predicted"/>
<dbReference type="PANTHER" id="PTHR30050:SF5">
    <property type="entry name" value="DNAA REGULATORY INACTIVATOR HDA"/>
    <property type="match status" value="1"/>
</dbReference>
<dbReference type="RefSeq" id="WP_263333204.1">
    <property type="nucleotide sequence ID" value="NZ_JAOVQO010000002.1"/>
</dbReference>
<dbReference type="SUPFAM" id="SSF52540">
    <property type="entry name" value="P-loop containing nucleoside triphosphate hydrolases"/>
    <property type="match status" value="1"/>
</dbReference>
<evidence type="ECO:0000313" key="2">
    <source>
        <dbReference type="Proteomes" id="UP001209535"/>
    </source>
</evidence>